<dbReference type="Proteomes" id="UP001236415">
    <property type="component" value="Chromosome"/>
</dbReference>
<name>A0ABY8WXP6_9BACL</name>
<keyword evidence="1" id="KW-0223">Dioxygenase</keyword>
<dbReference type="InterPro" id="IPR029068">
    <property type="entry name" value="Glyas_Bleomycin-R_OHBP_Dase"/>
</dbReference>
<keyword evidence="1" id="KW-0560">Oxidoreductase</keyword>
<dbReference type="RefSeq" id="WP_285741858.1">
    <property type="nucleotide sequence ID" value="NZ_CP127162.1"/>
</dbReference>
<sequence>MIFEEVILNTHELKDLKTFYVHTLGFGFVKEDTNSFTVAVGETNLTFVLTEQEKENPFYHFAVNINEDKFKLAKAYLSERVTLLKDGSQDEFEFESWNAHAVYFCDPVGNIVEFIARHNMKSNRISSNEFTMADILCVSEVGLPVPDVESAVSALETDMNLPLWKGDRTIFQPVGDEHGLFIVVVIDRIWLPTSQKATIFPITVKIKDKDKKYEFANLPYQII</sequence>
<dbReference type="Gene3D" id="3.10.180.10">
    <property type="entry name" value="2,3-Dihydroxybiphenyl 1,2-Dioxygenase, domain 1"/>
    <property type="match status" value="1"/>
</dbReference>
<dbReference type="SUPFAM" id="SSF54593">
    <property type="entry name" value="Glyoxalase/Bleomycin resistance protein/Dihydroxybiphenyl dioxygenase"/>
    <property type="match status" value="1"/>
</dbReference>
<organism evidence="1 2">
    <name type="scientific">Paenibacillus polygoni</name>
    <dbReference type="NCBI Taxonomy" id="3050112"/>
    <lineage>
        <taxon>Bacteria</taxon>
        <taxon>Bacillati</taxon>
        <taxon>Bacillota</taxon>
        <taxon>Bacilli</taxon>
        <taxon>Bacillales</taxon>
        <taxon>Paenibacillaceae</taxon>
        <taxon>Paenibacillus</taxon>
    </lineage>
</organism>
<dbReference type="EMBL" id="CP127162">
    <property type="protein sequence ID" value="WIV17443.1"/>
    <property type="molecule type" value="Genomic_DNA"/>
</dbReference>
<reference evidence="1 2" key="1">
    <citation type="submission" date="2023-06" db="EMBL/GenBank/DDBJ databases">
        <title>Paenibacillus polygonum sp. nov., an endophytic bacterium, isolated from Polygonum lapathifolium L. in Nanji Wetland National Nature Reserve, South of Poyang Lake, Jiangxi Province, China.</title>
        <authorList>
            <person name="Yu Z."/>
        </authorList>
    </citation>
    <scope>NUCLEOTIDE SEQUENCE [LARGE SCALE GENOMIC DNA]</scope>
    <source>
        <strain evidence="1 2">C31</strain>
    </source>
</reference>
<evidence type="ECO:0000313" key="1">
    <source>
        <dbReference type="EMBL" id="WIV17443.1"/>
    </source>
</evidence>
<evidence type="ECO:0000313" key="2">
    <source>
        <dbReference type="Proteomes" id="UP001236415"/>
    </source>
</evidence>
<accession>A0ABY8WXP6</accession>
<keyword evidence="2" id="KW-1185">Reference proteome</keyword>
<proteinExistence type="predicted"/>
<gene>
    <name evidence="1" type="ORF">QPK24_13505</name>
</gene>
<protein>
    <submittedName>
        <fullName evidence="1">Ring-cleaving dioxygenase</fullName>
    </submittedName>
</protein>
<dbReference type="GO" id="GO:0051213">
    <property type="term" value="F:dioxygenase activity"/>
    <property type="evidence" value="ECO:0007669"/>
    <property type="project" value="UniProtKB-KW"/>
</dbReference>